<evidence type="ECO:0000313" key="1">
    <source>
        <dbReference type="EMBL" id="CAG7731375.1"/>
    </source>
</evidence>
<keyword evidence="2" id="KW-1185">Reference proteome</keyword>
<organism evidence="1 2">
    <name type="scientific">Allacma fusca</name>
    <dbReference type="NCBI Taxonomy" id="39272"/>
    <lineage>
        <taxon>Eukaryota</taxon>
        <taxon>Metazoa</taxon>
        <taxon>Ecdysozoa</taxon>
        <taxon>Arthropoda</taxon>
        <taxon>Hexapoda</taxon>
        <taxon>Collembola</taxon>
        <taxon>Symphypleona</taxon>
        <taxon>Sminthuridae</taxon>
        <taxon>Allacma</taxon>
    </lineage>
</organism>
<proteinExistence type="predicted"/>
<dbReference type="EMBL" id="CAJVCH010211329">
    <property type="protein sequence ID" value="CAG7731375.1"/>
    <property type="molecule type" value="Genomic_DNA"/>
</dbReference>
<protein>
    <submittedName>
        <fullName evidence="1">Uncharacterized protein</fullName>
    </submittedName>
</protein>
<accession>A0A8J2P495</accession>
<dbReference type="AlphaFoldDB" id="A0A8J2P495"/>
<dbReference type="Proteomes" id="UP000708208">
    <property type="component" value="Unassembled WGS sequence"/>
</dbReference>
<evidence type="ECO:0000313" key="2">
    <source>
        <dbReference type="Proteomes" id="UP000708208"/>
    </source>
</evidence>
<sequence>MNSAGVVNDSMELDVDRFNKQFLGLFPFVQPSIWMNFLGPTYVFFDETLEEMSAKIPTAARVCLFHDKILNFHEDKIQQYCEMSPQEIQAIGKQ</sequence>
<comment type="caution">
    <text evidence="1">The sequence shown here is derived from an EMBL/GenBank/DDBJ whole genome shotgun (WGS) entry which is preliminary data.</text>
</comment>
<gene>
    <name evidence="1" type="ORF">AFUS01_LOCUS19970</name>
</gene>
<reference evidence="1" key="1">
    <citation type="submission" date="2021-06" db="EMBL/GenBank/DDBJ databases">
        <authorList>
            <person name="Hodson N. C."/>
            <person name="Mongue J. A."/>
            <person name="Jaron S. K."/>
        </authorList>
    </citation>
    <scope>NUCLEOTIDE SEQUENCE</scope>
</reference>
<name>A0A8J2P495_9HEXA</name>